<dbReference type="Proteomes" id="UP001620597">
    <property type="component" value="Unassembled WGS sequence"/>
</dbReference>
<name>A0ABW8NMS5_9GAMM</name>
<reference evidence="3 4" key="1">
    <citation type="submission" date="2024-03" db="EMBL/GenBank/DDBJ databases">
        <title>High-quality draft genome sequence of Oceanobacter sp. wDCs-4.</title>
        <authorList>
            <person name="Dong C."/>
        </authorList>
    </citation>
    <scope>NUCLEOTIDE SEQUENCE [LARGE SCALE GENOMIC DNA]</scope>
    <source>
        <strain evidence="4">wDCs-4</strain>
    </source>
</reference>
<dbReference type="InterPro" id="IPR003791">
    <property type="entry name" value="UPF0178"/>
</dbReference>
<evidence type="ECO:0000256" key="2">
    <source>
        <dbReference type="HAMAP-Rule" id="MF_00489"/>
    </source>
</evidence>
<evidence type="ECO:0000313" key="3">
    <source>
        <dbReference type="EMBL" id="MFK4754289.1"/>
    </source>
</evidence>
<comment type="caution">
    <text evidence="3">The sequence shown here is derived from an EMBL/GenBank/DDBJ whole genome shotgun (WGS) entry which is preliminary data.</text>
</comment>
<dbReference type="EMBL" id="JBBKTX010000027">
    <property type="protein sequence ID" value="MFK4754289.1"/>
    <property type="molecule type" value="Genomic_DNA"/>
</dbReference>
<dbReference type="PANTHER" id="PTHR35146">
    <property type="entry name" value="UPF0178 PROTEIN YAII"/>
    <property type="match status" value="1"/>
</dbReference>
<dbReference type="HAMAP" id="MF_00489">
    <property type="entry name" value="UPF0178"/>
    <property type="match status" value="1"/>
</dbReference>
<evidence type="ECO:0000256" key="1">
    <source>
        <dbReference type="ARBA" id="ARBA00008522"/>
    </source>
</evidence>
<evidence type="ECO:0000313" key="4">
    <source>
        <dbReference type="Proteomes" id="UP001620597"/>
    </source>
</evidence>
<dbReference type="Pfam" id="PF02639">
    <property type="entry name" value="DUF188"/>
    <property type="match status" value="1"/>
</dbReference>
<organism evidence="3 4">
    <name type="scientific">Oceanobacter antarcticus</name>
    <dbReference type="NCBI Taxonomy" id="3133425"/>
    <lineage>
        <taxon>Bacteria</taxon>
        <taxon>Pseudomonadati</taxon>
        <taxon>Pseudomonadota</taxon>
        <taxon>Gammaproteobacteria</taxon>
        <taxon>Oceanospirillales</taxon>
        <taxon>Oceanospirillaceae</taxon>
        <taxon>Oceanobacter</taxon>
    </lineage>
</organism>
<sequence length="159" mass="17773">MNTDEQPACIWVDADAAPKAIREILCKAAVRTQVHIWFVANHALPLPKSEWIHSRIVAAGFDVADNSIVQSARPGDLLITQDIPLAAEILDLGIDAINPRGEPYNRETIRQRLNMRDFMETLRSSGIQSGGPTAFDQRDKQSFANSLDRWLAKQVKAKR</sequence>
<protein>
    <recommendedName>
        <fullName evidence="2">UPF0178 protein WG929_17915</fullName>
    </recommendedName>
</protein>
<dbReference type="PANTHER" id="PTHR35146:SF1">
    <property type="entry name" value="UPF0178 PROTEIN YAII"/>
    <property type="match status" value="1"/>
</dbReference>
<gene>
    <name evidence="3" type="ORF">WG929_17915</name>
</gene>
<proteinExistence type="inferred from homology"/>
<keyword evidence="4" id="KW-1185">Reference proteome</keyword>
<accession>A0ABW8NMS5</accession>
<dbReference type="NCBIfam" id="NF001095">
    <property type="entry name" value="PRK00124.1"/>
    <property type="match status" value="1"/>
</dbReference>
<comment type="similarity">
    <text evidence="1 2">Belongs to the UPF0178 family.</text>
</comment>
<dbReference type="RefSeq" id="WP_416207196.1">
    <property type="nucleotide sequence ID" value="NZ_JBBKTX010000027.1"/>
</dbReference>
<dbReference type="CDD" id="cd18720">
    <property type="entry name" value="PIN_YqxD-like"/>
    <property type="match status" value="1"/>
</dbReference>